<gene>
    <name evidence="4" type="ORF">SAMN06296427_103183</name>
</gene>
<dbReference type="EMBL" id="FWXS01000003">
    <property type="protein sequence ID" value="SMC51107.1"/>
    <property type="molecule type" value="Genomic_DNA"/>
</dbReference>
<dbReference type="OrthoDB" id="9816120at2"/>
<dbReference type="NCBIfam" id="TIGR04183">
    <property type="entry name" value="Por_Secre_tail"/>
    <property type="match status" value="1"/>
</dbReference>
<dbReference type="STRING" id="1434700.SAMN06296427_103183"/>
<dbReference type="Proteomes" id="UP000192393">
    <property type="component" value="Unassembled WGS sequence"/>
</dbReference>
<organism evidence="4 5">
    <name type="scientific">Moheibacter sediminis</name>
    <dbReference type="NCBI Taxonomy" id="1434700"/>
    <lineage>
        <taxon>Bacteria</taxon>
        <taxon>Pseudomonadati</taxon>
        <taxon>Bacteroidota</taxon>
        <taxon>Flavobacteriia</taxon>
        <taxon>Flavobacteriales</taxon>
        <taxon>Weeksellaceae</taxon>
        <taxon>Moheibacter</taxon>
    </lineage>
</organism>
<dbReference type="RefSeq" id="WP_084016768.1">
    <property type="nucleotide sequence ID" value="NZ_FWXS01000003.1"/>
</dbReference>
<dbReference type="AlphaFoldDB" id="A0A1W1ZRV7"/>
<keyword evidence="1 2" id="KW-0732">Signal</keyword>
<dbReference type="InterPro" id="IPR013783">
    <property type="entry name" value="Ig-like_fold"/>
</dbReference>
<evidence type="ECO:0000256" key="1">
    <source>
        <dbReference type="ARBA" id="ARBA00022729"/>
    </source>
</evidence>
<dbReference type="Pfam" id="PF18962">
    <property type="entry name" value="Por_Secre_tail"/>
    <property type="match status" value="1"/>
</dbReference>
<protein>
    <submittedName>
        <fullName evidence="4">Por secretion system C-terminal sorting domain-containing protein</fullName>
    </submittedName>
</protein>
<feature type="signal peptide" evidence="2">
    <location>
        <begin position="1"/>
        <end position="19"/>
    </location>
</feature>
<feature type="domain" description="Secretion system C-terminal sorting" evidence="3">
    <location>
        <begin position="38"/>
        <end position="107"/>
    </location>
</feature>
<evidence type="ECO:0000259" key="3">
    <source>
        <dbReference type="Pfam" id="PF18962"/>
    </source>
</evidence>
<evidence type="ECO:0000256" key="2">
    <source>
        <dbReference type="SAM" id="SignalP"/>
    </source>
</evidence>
<sequence length="115" mass="12634">MKQILLIMFLTFSALTVQAQNKGGISISNNAAEKTVKISPNPAIADVQVSIEGNQFEVKAISIYSIIGSEVFSQTYTNSSSKNIELNVRNLKKGKYMVRVMFEDGTTEVATLIKQ</sequence>
<reference evidence="4 5" key="1">
    <citation type="submission" date="2017-04" db="EMBL/GenBank/DDBJ databases">
        <authorList>
            <person name="Afonso C.L."/>
            <person name="Miller P.J."/>
            <person name="Scott M.A."/>
            <person name="Spackman E."/>
            <person name="Goraichik I."/>
            <person name="Dimitrov K.M."/>
            <person name="Suarez D.L."/>
            <person name="Swayne D.E."/>
        </authorList>
    </citation>
    <scope>NUCLEOTIDE SEQUENCE [LARGE SCALE GENOMIC DNA]</scope>
    <source>
        <strain evidence="4 5">CGMCC 1.12708</strain>
    </source>
</reference>
<keyword evidence="5" id="KW-1185">Reference proteome</keyword>
<evidence type="ECO:0000313" key="5">
    <source>
        <dbReference type="Proteomes" id="UP000192393"/>
    </source>
</evidence>
<evidence type="ECO:0000313" key="4">
    <source>
        <dbReference type="EMBL" id="SMC51107.1"/>
    </source>
</evidence>
<proteinExistence type="predicted"/>
<name>A0A1W1ZRV7_9FLAO</name>
<feature type="chain" id="PRO_5013026378" evidence="2">
    <location>
        <begin position="20"/>
        <end position="115"/>
    </location>
</feature>
<accession>A0A1W1ZRV7</accession>
<dbReference type="InterPro" id="IPR026444">
    <property type="entry name" value="Secre_tail"/>
</dbReference>
<dbReference type="Gene3D" id="2.60.40.10">
    <property type="entry name" value="Immunoglobulins"/>
    <property type="match status" value="1"/>
</dbReference>